<accession>A5DPI0</accession>
<dbReference type="AlphaFoldDB" id="A5DPI0"/>
<evidence type="ECO:0008006" key="5">
    <source>
        <dbReference type="Google" id="ProtNLM"/>
    </source>
</evidence>
<protein>
    <recommendedName>
        <fullName evidence="5">Transcription factor domain-containing protein</fullName>
    </recommendedName>
</protein>
<dbReference type="GeneID" id="5124007"/>
<dbReference type="OrthoDB" id="648861at2759"/>
<evidence type="ECO:0000313" key="3">
    <source>
        <dbReference type="EMBL" id="EDK41083.2"/>
    </source>
</evidence>
<dbReference type="InParanoid" id="A5DPI0"/>
<dbReference type="eggNOG" id="ENOG502SUM8">
    <property type="taxonomic scope" value="Eukaryota"/>
</dbReference>
<dbReference type="RefSeq" id="XP_001482161.2">
    <property type="nucleotide sequence ID" value="XM_001482111.1"/>
</dbReference>
<dbReference type="GO" id="GO:0005634">
    <property type="term" value="C:nucleus"/>
    <property type="evidence" value="ECO:0007669"/>
    <property type="project" value="UniProtKB-SubCell"/>
</dbReference>
<dbReference type="VEuPathDB" id="FungiDB:PGUG_05181"/>
<evidence type="ECO:0000256" key="1">
    <source>
        <dbReference type="ARBA" id="ARBA00004123"/>
    </source>
</evidence>
<keyword evidence="2" id="KW-0539">Nucleus</keyword>
<gene>
    <name evidence="3" type="ORF">PGUG_05181</name>
</gene>
<dbReference type="STRING" id="294746.A5DPI0"/>
<name>A5DPI0_PICGU</name>
<dbReference type="Proteomes" id="UP000001997">
    <property type="component" value="Unassembled WGS sequence"/>
</dbReference>
<evidence type="ECO:0000256" key="2">
    <source>
        <dbReference type="ARBA" id="ARBA00023242"/>
    </source>
</evidence>
<sequence>MLGEFYDRITEEEDKRGEWMDDILKKPLNGNSATVTTLNSPKCNPYGEQESSNTLVINKSDKLEDPVIQNEFRLVCHYCRVMCKFYSVKEPQWNFYSIVSNVFAYRYIPLKESILAWSSLHLSIVEGTPLTTAKNYFQSAISSVIKENFLKSSIPIELLLASAFFLCHFDIMCGETNTIWILRHVWSTGRIGLIFEPKEKNDGEHTRIDRKLPVLSAFAYQIITWLVYLDIRSALFVGNISFPDYIALEDKRREDFTAKYERSSDLEYLTIADKYESKAVYNIFAHSRQVLSSMYGPSYPKDFQSTDDLQDQILVLMVKNMLMFGTLIRLRCWFESCGNSTEFDPQSVQERIDALYIETQKLSSIKANDSVSLFHILIIKALVHASIIYFDRICNPNIRTNEKCQLAAYEILKVALKLREIRSSKTPGSTQWPFPLFIAGVETDDVVHQNWILEELERCEEEGWGLHIGKTKILLKECIKRQGKLNQRVDIGAVMEELTGYFIL</sequence>
<dbReference type="KEGG" id="pgu:PGUG_05181"/>
<keyword evidence="4" id="KW-1185">Reference proteome</keyword>
<evidence type="ECO:0000313" key="4">
    <source>
        <dbReference type="Proteomes" id="UP000001997"/>
    </source>
</evidence>
<dbReference type="EMBL" id="CH408161">
    <property type="protein sequence ID" value="EDK41083.2"/>
    <property type="molecule type" value="Genomic_DNA"/>
</dbReference>
<dbReference type="Pfam" id="PF11951">
    <property type="entry name" value="Fungal_trans_2"/>
    <property type="match status" value="1"/>
</dbReference>
<dbReference type="PANTHER" id="PTHR37534">
    <property type="entry name" value="TRANSCRIPTIONAL ACTIVATOR PROTEIN UGA3"/>
    <property type="match status" value="1"/>
</dbReference>
<organism evidence="3 4">
    <name type="scientific">Meyerozyma guilliermondii (strain ATCC 6260 / CBS 566 / DSM 6381 / JCM 1539 / NBRC 10279 / NRRL Y-324)</name>
    <name type="common">Yeast</name>
    <name type="synonym">Candida guilliermondii</name>
    <dbReference type="NCBI Taxonomy" id="294746"/>
    <lineage>
        <taxon>Eukaryota</taxon>
        <taxon>Fungi</taxon>
        <taxon>Dikarya</taxon>
        <taxon>Ascomycota</taxon>
        <taxon>Saccharomycotina</taxon>
        <taxon>Pichiomycetes</taxon>
        <taxon>Debaryomycetaceae</taxon>
        <taxon>Meyerozyma</taxon>
    </lineage>
</organism>
<dbReference type="OMA" id="EFRLVCH"/>
<dbReference type="PANTHER" id="PTHR37534:SF46">
    <property type="entry name" value="ZN(II)2CYS6 TRANSCRIPTION FACTOR (EUROFUNG)"/>
    <property type="match status" value="1"/>
</dbReference>
<proteinExistence type="predicted"/>
<dbReference type="InterPro" id="IPR021858">
    <property type="entry name" value="Fun_TF"/>
</dbReference>
<dbReference type="HOGENOM" id="CLU_540915_0_0_1"/>
<comment type="subcellular location">
    <subcellularLocation>
        <location evidence="1">Nucleus</location>
    </subcellularLocation>
</comment>
<reference evidence="3 4" key="1">
    <citation type="journal article" date="2009" name="Nature">
        <title>Evolution of pathogenicity and sexual reproduction in eight Candida genomes.</title>
        <authorList>
            <person name="Butler G."/>
            <person name="Rasmussen M.D."/>
            <person name="Lin M.F."/>
            <person name="Santos M.A."/>
            <person name="Sakthikumar S."/>
            <person name="Munro C.A."/>
            <person name="Rheinbay E."/>
            <person name="Grabherr M."/>
            <person name="Forche A."/>
            <person name="Reedy J.L."/>
            <person name="Agrafioti I."/>
            <person name="Arnaud M.B."/>
            <person name="Bates S."/>
            <person name="Brown A.J."/>
            <person name="Brunke S."/>
            <person name="Costanzo M.C."/>
            <person name="Fitzpatrick D.A."/>
            <person name="de Groot P.W."/>
            <person name="Harris D."/>
            <person name="Hoyer L.L."/>
            <person name="Hube B."/>
            <person name="Klis F.M."/>
            <person name="Kodira C."/>
            <person name="Lennard N."/>
            <person name="Logue M.E."/>
            <person name="Martin R."/>
            <person name="Neiman A.M."/>
            <person name="Nikolaou E."/>
            <person name="Quail M.A."/>
            <person name="Quinn J."/>
            <person name="Santos M.C."/>
            <person name="Schmitzberger F.F."/>
            <person name="Sherlock G."/>
            <person name="Shah P."/>
            <person name="Silverstein K.A."/>
            <person name="Skrzypek M.S."/>
            <person name="Soll D."/>
            <person name="Staggs R."/>
            <person name="Stansfield I."/>
            <person name="Stumpf M.P."/>
            <person name="Sudbery P.E."/>
            <person name="Srikantha T."/>
            <person name="Zeng Q."/>
            <person name="Berman J."/>
            <person name="Berriman M."/>
            <person name="Heitman J."/>
            <person name="Gow N.A."/>
            <person name="Lorenz M.C."/>
            <person name="Birren B.W."/>
            <person name="Kellis M."/>
            <person name="Cuomo C.A."/>
        </authorList>
    </citation>
    <scope>NUCLEOTIDE SEQUENCE [LARGE SCALE GENOMIC DNA]</scope>
    <source>
        <strain evidence="4">ATCC 6260 / CBS 566 / DSM 6381 / JCM 1539 / NBRC 10279 / NRRL Y-324</strain>
    </source>
</reference>